<sequence length="261" mass="29625">MLSEWLTYLAADCCTFSRKSGYLRESIGIRSRYRRCQSAWQSHLENSRSAIRVSLNSCRSHRTALVLGSGVLLDIPIDELAARFENVWLVDLVHLPEVRRAVRRYTNVRCIEHDVSGFREQRAVLSEGGLDLSDPVQFLDEASIDWVASVNLLSQLPLLPQDWLRAQFPKIDEQKLEAWGDRIMQQHLDYLAAFGVPVCLLTDYEQTSYQRSGEILSVVDFSTRLRFTGTLLKTWRWDVAPPGEISGGGGRFHLVASIAIS</sequence>
<accession>D9SHR0</accession>
<name>D9SHR0_GALCS</name>
<evidence type="ECO:0008006" key="3">
    <source>
        <dbReference type="Google" id="ProtNLM"/>
    </source>
</evidence>
<dbReference type="EMBL" id="CP002159">
    <property type="protein sequence ID" value="ADL54093.1"/>
    <property type="molecule type" value="Genomic_DNA"/>
</dbReference>
<dbReference type="RefSeq" id="WP_013292036.1">
    <property type="nucleotide sequence ID" value="NC_014394.1"/>
</dbReference>
<dbReference type="AlphaFoldDB" id="D9SHR0"/>
<dbReference type="STRING" id="395494.Galf_0048"/>
<evidence type="ECO:0000313" key="2">
    <source>
        <dbReference type="Proteomes" id="UP000001235"/>
    </source>
</evidence>
<gene>
    <name evidence="1" type="ordered locus">Galf_0048</name>
</gene>
<reference evidence="1 2" key="1">
    <citation type="submission" date="2010-08" db="EMBL/GenBank/DDBJ databases">
        <title>Complete sequence of Gallionella capsiferriformans ES-2.</title>
        <authorList>
            <consortium name="US DOE Joint Genome Institute"/>
            <person name="Lucas S."/>
            <person name="Copeland A."/>
            <person name="Lapidus A."/>
            <person name="Cheng J.-F."/>
            <person name="Bruce D."/>
            <person name="Goodwin L."/>
            <person name="Pitluck S."/>
            <person name="Chertkov O."/>
            <person name="Davenport K.W."/>
            <person name="Detter J.C."/>
            <person name="Han C."/>
            <person name="Tapia R."/>
            <person name="Land M."/>
            <person name="Hauser L."/>
            <person name="Chang Y.-J."/>
            <person name="Jeffries C."/>
            <person name="Kyrpides N."/>
            <person name="Ivanova N."/>
            <person name="Mikhailova N."/>
            <person name="Shelobolina E.S."/>
            <person name="Picardal F."/>
            <person name="Roden E."/>
            <person name="Emerson D."/>
            <person name="Woyke T."/>
        </authorList>
    </citation>
    <scope>NUCLEOTIDE SEQUENCE [LARGE SCALE GENOMIC DNA]</scope>
    <source>
        <strain evidence="1 2">ES-2</strain>
    </source>
</reference>
<dbReference type="KEGG" id="gca:Galf_0048"/>
<proteinExistence type="predicted"/>
<protein>
    <recommendedName>
        <fullName evidence="3">Class I SAM-dependent methyltransferase</fullName>
    </recommendedName>
</protein>
<organism evidence="1 2">
    <name type="scientific">Gallionella capsiferriformans (strain ES-2)</name>
    <name type="common">Gallionella ferruginea capsiferriformans (strain ES-2)</name>
    <dbReference type="NCBI Taxonomy" id="395494"/>
    <lineage>
        <taxon>Bacteria</taxon>
        <taxon>Pseudomonadati</taxon>
        <taxon>Pseudomonadota</taxon>
        <taxon>Betaproteobacteria</taxon>
        <taxon>Nitrosomonadales</taxon>
        <taxon>Gallionellaceae</taxon>
        <taxon>Gallionella</taxon>
    </lineage>
</organism>
<dbReference type="Proteomes" id="UP000001235">
    <property type="component" value="Chromosome"/>
</dbReference>
<dbReference type="OrthoDB" id="8561679at2"/>
<evidence type="ECO:0000313" key="1">
    <source>
        <dbReference type="EMBL" id="ADL54093.1"/>
    </source>
</evidence>
<dbReference type="HOGENOM" id="CLU_092388_0_0_4"/>
<keyword evidence="2" id="KW-1185">Reference proteome</keyword>
<dbReference type="eggNOG" id="ENOG5032TIY">
    <property type="taxonomic scope" value="Bacteria"/>
</dbReference>